<organism evidence="5 6">
    <name type="scientific">Bacillus weihaiensis</name>
    <dbReference type="NCBI Taxonomy" id="1547283"/>
    <lineage>
        <taxon>Bacteria</taxon>
        <taxon>Bacillati</taxon>
        <taxon>Bacillota</taxon>
        <taxon>Bacilli</taxon>
        <taxon>Bacillales</taxon>
        <taxon>Bacillaceae</taxon>
        <taxon>Bacillus</taxon>
    </lineage>
</organism>
<sequence>MSSKMDRRKKYTQMVLKESLLSLLKEKPISNITIKEICEHADINRSTYYAHYSSQYDLLNTIEEEFINDLVNTLSQYNFSKEAESFQMTEKLFDNIAKNHEICQILLSENTDSHFHKKGMAIAQQFIFTNLNNENKLDQETYEYINLFLVSGTIHVIKQWLENGQNKTSRELAEVLHAFINRGLKSMI</sequence>
<dbReference type="InterPro" id="IPR050624">
    <property type="entry name" value="HTH-type_Tx_Regulator"/>
</dbReference>
<dbReference type="PROSITE" id="PS50977">
    <property type="entry name" value="HTH_TETR_2"/>
    <property type="match status" value="1"/>
</dbReference>
<dbReference type="EMBL" id="CP016020">
    <property type="protein sequence ID" value="APH06520.1"/>
    <property type="molecule type" value="Genomic_DNA"/>
</dbReference>
<evidence type="ECO:0000256" key="1">
    <source>
        <dbReference type="ARBA" id="ARBA00022491"/>
    </source>
</evidence>
<dbReference type="Pfam" id="PF14278">
    <property type="entry name" value="TetR_C_8"/>
    <property type="match status" value="1"/>
</dbReference>
<evidence type="ECO:0000256" key="3">
    <source>
        <dbReference type="PROSITE-ProRule" id="PRU00335"/>
    </source>
</evidence>
<gene>
    <name evidence="5" type="ORF">A9C19_18300</name>
</gene>
<dbReference type="AlphaFoldDB" id="A0A1L3MW59"/>
<evidence type="ECO:0000313" key="5">
    <source>
        <dbReference type="EMBL" id="APH06520.1"/>
    </source>
</evidence>
<dbReference type="Gene3D" id="1.10.357.10">
    <property type="entry name" value="Tetracycline Repressor, domain 2"/>
    <property type="match status" value="1"/>
</dbReference>
<dbReference type="PANTHER" id="PTHR43479">
    <property type="entry name" value="ACREF/ENVCD OPERON REPRESSOR-RELATED"/>
    <property type="match status" value="1"/>
</dbReference>
<keyword evidence="6" id="KW-1185">Reference proteome</keyword>
<protein>
    <submittedName>
        <fullName evidence="5">TetR family transcriptional regulator</fullName>
    </submittedName>
</protein>
<dbReference type="STRING" id="1547283.A9C19_18300"/>
<proteinExistence type="predicted"/>
<dbReference type="InterPro" id="IPR001647">
    <property type="entry name" value="HTH_TetR"/>
</dbReference>
<feature type="DNA-binding region" description="H-T-H motif" evidence="3">
    <location>
        <begin position="33"/>
        <end position="52"/>
    </location>
</feature>
<reference evidence="5 6" key="1">
    <citation type="journal article" date="2016" name="Sci. Rep.">
        <title>Complete genome sequence and transcriptomic analysis of a novel marine strain Bacillus weihaiensis reveals the mechanism of brown algae degradation.</title>
        <authorList>
            <person name="Zhu Y."/>
            <person name="Chen P."/>
            <person name="Bao Y."/>
            <person name="Men Y."/>
            <person name="Zeng Y."/>
            <person name="Yang J."/>
            <person name="Sun J."/>
            <person name="Sun Y."/>
        </authorList>
    </citation>
    <scope>NUCLEOTIDE SEQUENCE [LARGE SCALE GENOMIC DNA]</scope>
    <source>
        <strain evidence="5 6">Alg07</strain>
    </source>
</reference>
<evidence type="ECO:0000256" key="2">
    <source>
        <dbReference type="ARBA" id="ARBA00023125"/>
    </source>
</evidence>
<keyword evidence="2 3" id="KW-0238">DNA-binding</keyword>
<dbReference type="SUPFAM" id="SSF46689">
    <property type="entry name" value="Homeodomain-like"/>
    <property type="match status" value="1"/>
</dbReference>
<evidence type="ECO:0000259" key="4">
    <source>
        <dbReference type="PROSITE" id="PS50977"/>
    </source>
</evidence>
<dbReference type="PANTHER" id="PTHR43479:SF7">
    <property type="entry name" value="TETR-FAMILY TRANSCRIPTIONAL REGULATOR"/>
    <property type="match status" value="1"/>
</dbReference>
<evidence type="ECO:0000313" key="6">
    <source>
        <dbReference type="Proteomes" id="UP000181936"/>
    </source>
</evidence>
<name>A0A1L3MW59_9BACI</name>
<accession>A0A1L3MW59</accession>
<keyword evidence="1" id="KW-0678">Repressor</keyword>
<dbReference type="InterPro" id="IPR039532">
    <property type="entry name" value="TetR_C_Firmicutes"/>
</dbReference>
<dbReference type="OrthoDB" id="9810250at2"/>
<dbReference type="KEGG" id="bwh:A9C19_18300"/>
<dbReference type="GO" id="GO:0003677">
    <property type="term" value="F:DNA binding"/>
    <property type="evidence" value="ECO:0007669"/>
    <property type="project" value="UniProtKB-UniRule"/>
</dbReference>
<dbReference type="RefSeq" id="WP_072581320.1">
    <property type="nucleotide sequence ID" value="NZ_CP016020.1"/>
</dbReference>
<feature type="domain" description="HTH tetR-type" evidence="4">
    <location>
        <begin position="10"/>
        <end position="70"/>
    </location>
</feature>
<dbReference type="InterPro" id="IPR009057">
    <property type="entry name" value="Homeodomain-like_sf"/>
</dbReference>
<dbReference type="Proteomes" id="UP000181936">
    <property type="component" value="Chromosome"/>
</dbReference>